<proteinExistence type="predicted"/>
<evidence type="ECO:0000256" key="1">
    <source>
        <dbReference type="SAM" id="MobiDB-lite"/>
    </source>
</evidence>
<keyword evidence="3" id="KW-1185">Reference proteome</keyword>
<evidence type="ECO:0000313" key="2">
    <source>
        <dbReference type="EMBL" id="KAE8666186.1"/>
    </source>
</evidence>
<gene>
    <name evidence="2" type="ORF">F3Y22_tig00112507pilonHSYRG00228</name>
</gene>
<dbReference type="AlphaFoldDB" id="A0A6A2XVX4"/>
<name>A0A6A2XVX4_HIBSY</name>
<reference evidence="2" key="1">
    <citation type="submission" date="2019-09" db="EMBL/GenBank/DDBJ databases">
        <title>Draft genome information of white flower Hibiscus syriacus.</title>
        <authorList>
            <person name="Kim Y.-M."/>
        </authorList>
    </citation>
    <scope>NUCLEOTIDE SEQUENCE [LARGE SCALE GENOMIC DNA]</scope>
    <source>
        <strain evidence="2">YM2019G1</strain>
    </source>
</reference>
<feature type="region of interest" description="Disordered" evidence="1">
    <location>
        <begin position="1"/>
        <end position="22"/>
    </location>
</feature>
<dbReference type="EMBL" id="VEPZ02001600">
    <property type="protein sequence ID" value="KAE8666186.1"/>
    <property type="molecule type" value="Genomic_DNA"/>
</dbReference>
<organism evidence="2 3">
    <name type="scientific">Hibiscus syriacus</name>
    <name type="common">Rose of Sharon</name>
    <dbReference type="NCBI Taxonomy" id="106335"/>
    <lineage>
        <taxon>Eukaryota</taxon>
        <taxon>Viridiplantae</taxon>
        <taxon>Streptophyta</taxon>
        <taxon>Embryophyta</taxon>
        <taxon>Tracheophyta</taxon>
        <taxon>Spermatophyta</taxon>
        <taxon>Magnoliopsida</taxon>
        <taxon>eudicotyledons</taxon>
        <taxon>Gunneridae</taxon>
        <taxon>Pentapetalae</taxon>
        <taxon>rosids</taxon>
        <taxon>malvids</taxon>
        <taxon>Malvales</taxon>
        <taxon>Malvaceae</taxon>
        <taxon>Malvoideae</taxon>
        <taxon>Hibiscus</taxon>
    </lineage>
</organism>
<sequence>MLSPLSSFPHRREAATGRQSSSAVIPTAGSVLMTVPAGGDSDQGVVFLGKLGDGFIAITGACLGPVLRVEFGESPSYVVTHPIAATCGGQLDLLERSVEAVAAAS</sequence>
<comment type="caution">
    <text evidence="2">The sequence shown here is derived from an EMBL/GenBank/DDBJ whole genome shotgun (WGS) entry which is preliminary data.</text>
</comment>
<accession>A0A6A2XVX4</accession>
<dbReference type="Proteomes" id="UP000436088">
    <property type="component" value="Unassembled WGS sequence"/>
</dbReference>
<protein>
    <submittedName>
        <fullName evidence="2">Uncharacterized protein</fullName>
    </submittedName>
</protein>
<evidence type="ECO:0000313" key="3">
    <source>
        <dbReference type="Proteomes" id="UP000436088"/>
    </source>
</evidence>